<gene>
    <name evidence="6" type="ORF">HLB44_21390</name>
</gene>
<keyword evidence="3" id="KW-0804">Transcription</keyword>
<dbReference type="Gene3D" id="1.10.357.10">
    <property type="entry name" value="Tetracycline Repressor, domain 2"/>
    <property type="match status" value="1"/>
</dbReference>
<comment type="caution">
    <text evidence="6">The sequence shown here is derived from an EMBL/GenBank/DDBJ whole genome shotgun (WGS) entry which is preliminary data.</text>
</comment>
<keyword evidence="2 4" id="KW-0238">DNA-binding</keyword>
<protein>
    <submittedName>
        <fullName evidence="6">TetR/AcrR family transcriptional regulator</fullName>
    </submittedName>
</protein>
<dbReference type="Pfam" id="PF00440">
    <property type="entry name" value="TetR_N"/>
    <property type="match status" value="1"/>
</dbReference>
<keyword evidence="1" id="KW-0805">Transcription regulation</keyword>
<dbReference type="SUPFAM" id="SSF46689">
    <property type="entry name" value="Homeodomain-like"/>
    <property type="match status" value="1"/>
</dbReference>
<evidence type="ECO:0000259" key="5">
    <source>
        <dbReference type="PROSITE" id="PS50977"/>
    </source>
</evidence>
<dbReference type="PANTHER" id="PTHR30055">
    <property type="entry name" value="HTH-TYPE TRANSCRIPTIONAL REGULATOR RUTR"/>
    <property type="match status" value="1"/>
</dbReference>
<organism evidence="6 7">
    <name type="scientific">Pseudaquabacterium terrae</name>
    <dbReference type="NCBI Taxonomy" id="2732868"/>
    <lineage>
        <taxon>Bacteria</taxon>
        <taxon>Pseudomonadati</taxon>
        <taxon>Pseudomonadota</taxon>
        <taxon>Betaproteobacteria</taxon>
        <taxon>Burkholderiales</taxon>
        <taxon>Sphaerotilaceae</taxon>
        <taxon>Pseudaquabacterium</taxon>
    </lineage>
</organism>
<accession>A0ABX2ELN1</accession>
<dbReference type="Proteomes" id="UP000737171">
    <property type="component" value="Unassembled WGS sequence"/>
</dbReference>
<dbReference type="PANTHER" id="PTHR30055:SF234">
    <property type="entry name" value="HTH-TYPE TRANSCRIPTIONAL REGULATOR BETI"/>
    <property type="match status" value="1"/>
</dbReference>
<sequence length="213" mass="23548">MSESARTPRDRSATEQRILGAVGTVLAREGFAAIGVNAIAREAGVDKVLIYRYFGGLPELLQAWGASGRFWPRIDELLGDDPQTLLARPEAERWAAFFEHFIDGLRARPLTIEILAAEVLERNALTAVLEAEREAWGEEAARVLAGRALAERPELRTLTLLLVAGVQYLLLRARRIRIFGGLEVQSDAGWQAIKQDIRRSAVALFARPDPPPT</sequence>
<evidence type="ECO:0000256" key="3">
    <source>
        <dbReference type="ARBA" id="ARBA00023163"/>
    </source>
</evidence>
<dbReference type="InterPro" id="IPR001647">
    <property type="entry name" value="HTH_TetR"/>
</dbReference>
<dbReference type="InterPro" id="IPR009057">
    <property type="entry name" value="Homeodomain-like_sf"/>
</dbReference>
<evidence type="ECO:0000256" key="4">
    <source>
        <dbReference type="PROSITE-ProRule" id="PRU00335"/>
    </source>
</evidence>
<feature type="DNA-binding region" description="H-T-H motif" evidence="4">
    <location>
        <begin position="35"/>
        <end position="54"/>
    </location>
</feature>
<dbReference type="PROSITE" id="PS50977">
    <property type="entry name" value="HTH_TETR_2"/>
    <property type="match status" value="1"/>
</dbReference>
<dbReference type="RefSeq" id="WP_173126661.1">
    <property type="nucleotide sequence ID" value="NZ_JABRWJ010000006.1"/>
</dbReference>
<evidence type="ECO:0000313" key="6">
    <source>
        <dbReference type="EMBL" id="NRF69561.1"/>
    </source>
</evidence>
<evidence type="ECO:0000313" key="7">
    <source>
        <dbReference type="Proteomes" id="UP000737171"/>
    </source>
</evidence>
<dbReference type="EMBL" id="JABRWJ010000006">
    <property type="protein sequence ID" value="NRF69561.1"/>
    <property type="molecule type" value="Genomic_DNA"/>
</dbReference>
<reference evidence="6 7" key="1">
    <citation type="submission" date="2020-05" db="EMBL/GenBank/DDBJ databases">
        <title>Aquincola sp. isolate from soil.</title>
        <authorList>
            <person name="Han J."/>
            <person name="Kim D.-U."/>
        </authorList>
    </citation>
    <scope>NUCLEOTIDE SEQUENCE [LARGE SCALE GENOMIC DNA]</scope>
    <source>
        <strain evidence="6 7">S2</strain>
    </source>
</reference>
<evidence type="ECO:0000256" key="1">
    <source>
        <dbReference type="ARBA" id="ARBA00023015"/>
    </source>
</evidence>
<feature type="domain" description="HTH tetR-type" evidence="5">
    <location>
        <begin position="12"/>
        <end position="72"/>
    </location>
</feature>
<name>A0ABX2ELN1_9BURK</name>
<keyword evidence="7" id="KW-1185">Reference proteome</keyword>
<dbReference type="InterPro" id="IPR050109">
    <property type="entry name" value="HTH-type_TetR-like_transc_reg"/>
</dbReference>
<proteinExistence type="predicted"/>
<dbReference type="PRINTS" id="PR00455">
    <property type="entry name" value="HTHTETR"/>
</dbReference>
<evidence type="ECO:0000256" key="2">
    <source>
        <dbReference type="ARBA" id="ARBA00023125"/>
    </source>
</evidence>